<keyword evidence="2" id="KW-1185">Reference proteome</keyword>
<gene>
    <name evidence="1" type="ORF">BT63DRAFT_481884</name>
</gene>
<sequence>MNNTNRFQRTILRIPCSIKSSTIIGKIYCLLKTRYLLVEDRQLNNSTTDDTKSPRYVLRNMRFSPIFAIVASISAARAFTCSGSLNPYCCESSSLTPRGYIGSNCQNSTATDGGFTCSIAPFTSFLCCQGLHVLENGQTAAYYCGQPQS</sequence>
<organism evidence="1 2">
    <name type="scientific">Microthyrium microscopicum</name>
    <dbReference type="NCBI Taxonomy" id="703497"/>
    <lineage>
        <taxon>Eukaryota</taxon>
        <taxon>Fungi</taxon>
        <taxon>Dikarya</taxon>
        <taxon>Ascomycota</taxon>
        <taxon>Pezizomycotina</taxon>
        <taxon>Dothideomycetes</taxon>
        <taxon>Dothideomycetes incertae sedis</taxon>
        <taxon>Microthyriales</taxon>
        <taxon>Microthyriaceae</taxon>
        <taxon>Microthyrium</taxon>
    </lineage>
</organism>
<name>A0A6A6U3R2_9PEZI</name>
<reference evidence="1" key="1">
    <citation type="journal article" date="2020" name="Stud. Mycol.">
        <title>101 Dothideomycetes genomes: a test case for predicting lifestyles and emergence of pathogens.</title>
        <authorList>
            <person name="Haridas S."/>
            <person name="Albert R."/>
            <person name="Binder M."/>
            <person name="Bloem J."/>
            <person name="Labutti K."/>
            <person name="Salamov A."/>
            <person name="Andreopoulos B."/>
            <person name="Baker S."/>
            <person name="Barry K."/>
            <person name="Bills G."/>
            <person name="Bluhm B."/>
            <person name="Cannon C."/>
            <person name="Castanera R."/>
            <person name="Culley D."/>
            <person name="Daum C."/>
            <person name="Ezra D."/>
            <person name="Gonzalez J."/>
            <person name="Henrissat B."/>
            <person name="Kuo A."/>
            <person name="Liang C."/>
            <person name="Lipzen A."/>
            <person name="Lutzoni F."/>
            <person name="Magnuson J."/>
            <person name="Mondo S."/>
            <person name="Nolan M."/>
            <person name="Ohm R."/>
            <person name="Pangilinan J."/>
            <person name="Park H.-J."/>
            <person name="Ramirez L."/>
            <person name="Alfaro M."/>
            <person name="Sun H."/>
            <person name="Tritt A."/>
            <person name="Yoshinaga Y."/>
            <person name="Zwiers L.-H."/>
            <person name="Turgeon B."/>
            <person name="Goodwin S."/>
            <person name="Spatafora J."/>
            <person name="Crous P."/>
            <person name="Grigoriev I."/>
        </authorList>
    </citation>
    <scope>NUCLEOTIDE SEQUENCE</scope>
    <source>
        <strain evidence="1">CBS 115976</strain>
    </source>
</reference>
<dbReference type="AlphaFoldDB" id="A0A6A6U3R2"/>
<evidence type="ECO:0008006" key="3">
    <source>
        <dbReference type="Google" id="ProtNLM"/>
    </source>
</evidence>
<evidence type="ECO:0000313" key="2">
    <source>
        <dbReference type="Proteomes" id="UP000799302"/>
    </source>
</evidence>
<accession>A0A6A6U3R2</accession>
<dbReference type="OrthoDB" id="5747729at2759"/>
<evidence type="ECO:0000313" key="1">
    <source>
        <dbReference type="EMBL" id="KAF2666077.1"/>
    </source>
</evidence>
<proteinExistence type="predicted"/>
<dbReference type="EMBL" id="MU004239">
    <property type="protein sequence ID" value="KAF2666077.1"/>
    <property type="molecule type" value="Genomic_DNA"/>
</dbReference>
<protein>
    <recommendedName>
        <fullName evidence="3">Hydrophobin</fullName>
    </recommendedName>
</protein>
<dbReference type="Proteomes" id="UP000799302">
    <property type="component" value="Unassembled WGS sequence"/>
</dbReference>